<gene>
    <name evidence="3" type="ORF">O3303_05500</name>
</gene>
<dbReference type="EMBL" id="CP114767">
    <property type="protein sequence ID" value="WBA43019.1"/>
    <property type="molecule type" value="Genomic_DNA"/>
</dbReference>
<dbReference type="PANTHER" id="PTHR46268:SF6">
    <property type="entry name" value="UNIVERSAL STRESS PROTEIN UP12"/>
    <property type="match status" value="1"/>
</dbReference>
<feature type="domain" description="UspA" evidence="2">
    <location>
        <begin position="146"/>
        <end position="271"/>
    </location>
</feature>
<evidence type="ECO:0000313" key="3">
    <source>
        <dbReference type="EMBL" id="WBA43019.1"/>
    </source>
</evidence>
<protein>
    <submittedName>
        <fullName evidence="3">Universal stress protein</fullName>
    </submittedName>
</protein>
<sequence>MPASLLVLTNLAEPAEQAARYAGLLGEPLHARLVLLHLYHNPVLDPELVTVTTAQAYRSQAETSVALHELAARLTVPATVEVSVWAAPEAVDEAVRRHQPLLLAMGLSPEPDMLDHLLHNQALPVLRATHRPLLLVPAAAAGHRPRRVVLAVDAEEFTPNAATRAVAPLLAAWGAVFTVVHVAAATEREAFVGQRALGAVHLSALLPPATAPVLYESKLMPPAAGILQALDDVQADLLVLIARPRSFLGRLFHRSVTAQVLRSSPVPVLLLPVEAPAQPGWMPPMC</sequence>
<dbReference type="CDD" id="cd00293">
    <property type="entry name" value="USP-like"/>
    <property type="match status" value="1"/>
</dbReference>
<accession>A0ABY7LT27</accession>
<organism evidence="3 4">
    <name type="scientific">Hymenobacter canadensis</name>
    <dbReference type="NCBI Taxonomy" id="2999067"/>
    <lineage>
        <taxon>Bacteria</taxon>
        <taxon>Pseudomonadati</taxon>
        <taxon>Bacteroidota</taxon>
        <taxon>Cytophagia</taxon>
        <taxon>Cytophagales</taxon>
        <taxon>Hymenobacteraceae</taxon>
        <taxon>Hymenobacter</taxon>
    </lineage>
</organism>
<proteinExistence type="inferred from homology"/>
<dbReference type="SUPFAM" id="SSF52402">
    <property type="entry name" value="Adenine nucleotide alpha hydrolases-like"/>
    <property type="match status" value="2"/>
</dbReference>
<evidence type="ECO:0000313" key="4">
    <source>
        <dbReference type="Proteomes" id="UP001211005"/>
    </source>
</evidence>
<feature type="domain" description="UspA" evidence="2">
    <location>
        <begin position="5"/>
        <end position="137"/>
    </location>
</feature>
<keyword evidence="4" id="KW-1185">Reference proteome</keyword>
<evidence type="ECO:0000256" key="1">
    <source>
        <dbReference type="ARBA" id="ARBA00008791"/>
    </source>
</evidence>
<comment type="similarity">
    <text evidence="1">Belongs to the universal stress protein A family.</text>
</comment>
<reference evidence="3 4" key="1">
    <citation type="submission" date="2022-12" db="EMBL/GenBank/DDBJ databases">
        <title>Hymenobacter canadensis sp. nov. isolated from lake water of the Cambridge Bay, Canada.</title>
        <authorList>
            <person name="Kim W.H."/>
            <person name="Lee Y.M."/>
        </authorList>
    </citation>
    <scope>NUCLEOTIDE SEQUENCE [LARGE SCALE GENOMIC DNA]</scope>
    <source>
        <strain evidence="3 4">PAMC 29467</strain>
    </source>
</reference>
<dbReference type="Proteomes" id="UP001211005">
    <property type="component" value="Chromosome"/>
</dbReference>
<dbReference type="PANTHER" id="PTHR46268">
    <property type="entry name" value="STRESS RESPONSE PROTEIN NHAX"/>
    <property type="match status" value="1"/>
</dbReference>
<dbReference type="InterPro" id="IPR006016">
    <property type="entry name" value="UspA"/>
</dbReference>
<dbReference type="RefSeq" id="WP_269561064.1">
    <property type="nucleotide sequence ID" value="NZ_CP114767.1"/>
</dbReference>
<dbReference type="InterPro" id="IPR014729">
    <property type="entry name" value="Rossmann-like_a/b/a_fold"/>
</dbReference>
<name>A0ABY7LT27_9BACT</name>
<dbReference type="Pfam" id="PF00582">
    <property type="entry name" value="Usp"/>
    <property type="match status" value="2"/>
</dbReference>
<dbReference type="Gene3D" id="3.40.50.620">
    <property type="entry name" value="HUPs"/>
    <property type="match status" value="2"/>
</dbReference>
<evidence type="ECO:0000259" key="2">
    <source>
        <dbReference type="Pfam" id="PF00582"/>
    </source>
</evidence>